<proteinExistence type="predicted"/>
<dbReference type="PANTHER" id="PTHR30151:SF0">
    <property type="entry name" value="ABC TRANSPORTER PERMEASE PROTEIN MJ0413-RELATED"/>
    <property type="match status" value="1"/>
</dbReference>
<name>A0A1G2DEY5_9BACT</name>
<protein>
    <recommendedName>
        <fullName evidence="8">ABC transmembrane type-1 domain-containing protein</fullName>
    </recommendedName>
</protein>
<dbReference type="GO" id="GO:0055085">
    <property type="term" value="P:transmembrane transport"/>
    <property type="evidence" value="ECO:0007669"/>
    <property type="project" value="InterPro"/>
</dbReference>
<sequence>MRALTPNEKIGSSAMLIIGGFWIAAMLAIWSYGPSALIPRPIPVLKAFGEMLMNGDLLTALWSSLVTNLEAIAIATVITLVVSYGAVLGIMRPVSLAATKGRFLGLSGLTFLFTVLLGGGHTLKVALITFGIAVFFISSMVAIIDEIPKDEFDHARSLGMSEWRVTFEVVVLGRADQVLEQMRLNAAIGWVMLTMVEGFVRSEGGLGALLINDNKHFLLENVFAIQLAIAMFGLGMDYAFRMLKDIACPYANMTLERK</sequence>
<feature type="transmembrane region" description="Helical" evidence="7">
    <location>
        <begin position="12"/>
        <end position="33"/>
    </location>
</feature>
<keyword evidence="3" id="KW-1003">Cell membrane</keyword>
<evidence type="ECO:0000259" key="8">
    <source>
        <dbReference type="Pfam" id="PF00528"/>
    </source>
</evidence>
<dbReference type="InterPro" id="IPR000515">
    <property type="entry name" value="MetI-like"/>
</dbReference>
<accession>A0A1G2DEY5</accession>
<dbReference type="Gene3D" id="1.10.3720.10">
    <property type="entry name" value="MetI-like"/>
    <property type="match status" value="1"/>
</dbReference>
<keyword evidence="6 7" id="KW-0472">Membrane</keyword>
<feature type="transmembrane region" description="Helical" evidence="7">
    <location>
        <begin position="71"/>
        <end position="91"/>
    </location>
</feature>
<evidence type="ECO:0000256" key="4">
    <source>
        <dbReference type="ARBA" id="ARBA00022692"/>
    </source>
</evidence>
<dbReference type="EMBL" id="MHLO01000035">
    <property type="protein sequence ID" value="OGZ11348.1"/>
    <property type="molecule type" value="Genomic_DNA"/>
</dbReference>
<keyword evidence="5 7" id="KW-1133">Transmembrane helix</keyword>
<feature type="transmembrane region" description="Helical" evidence="7">
    <location>
        <begin position="103"/>
        <end position="119"/>
    </location>
</feature>
<dbReference type="Proteomes" id="UP000178636">
    <property type="component" value="Unassembled WGS sequence"/>
</dbReference>
<feature type="domain" description="ABC transmembrane type-1" evidence="8">
    <location>
        <begin position="111"/>
        <end position="234"/>
    </location>
</feature>
<feature type="transmembrane region" description="Helical" evidence="7">
    <location>
        <begin position="222"/>
        <end position="240"/>
    </location>
</feature>
<comment type="caution">
    <text evidence="9">The sequence shown here is derived from an EMBL/GenBank/DDBJ whole genome shotgun (WGS) entry which is preliminary data.</text>
</comment>
<dbReference type="SUPFAM" id="SSF161098">
    <property type="entry name" value="MetI-like"/>
    <property type="match status" value="1"/>
</dbReference>
<evidence type="ECO:0000256" key="5">
    <source>
        <dbReference type="ARBA" id="ARBA00022989"/>
    </source>
</evidence>
<keyword evidence="2" id="KW-0813">Transport</keyword>
<dbReference type="PANTHER" id="PTHR30151">
    <property type="entry name" value="ALKANE SULFONATE ABC TRANSPORTER-RELATED, MEMBRANE SUBUNIT"/>
    <property type="match status" value="1"/>
</dbReference>
<evidence type="ECO:0000256" key="2">
    <source>
        <dbReference type="ARBA" id="ARBA00022448"/>
    </source>
</evidence>
<keyword evidence="4 7" id="KW-0812">Transmembrane</keyword>
<evidence type="ECO:0000256" key="6">
    <source>
        <dbReference type="ARBA" id="ARBA00023136"/>
    </source>
</evidence>
<dbReference type="Pfam" id="PF00528">
    <property type="entry name" value="BPD_transp_1"/>
    <property type="match status" value="1"/>
</dbReference>
<dbReference type="InterPro" id="IPR035906">
    <property type="entry name" value="MetI-like_sf"/>
</dbReference>
<evidence type="ECO:0000313" key="10">
    <source>
        <dbReference type="Proteomes" id="UP000178636"/>
    </source>
</evidence>
<evidence type="ECO:0000313" key="9">
    <source>
        <dbReference type="EMBL" id="OGZ11348.1"/>
    </source>
</evidence>
<dbReference type="GO" id="GO:0005886">
    <property type="term" value="C:plasma membrane"/>
    <property type="evidence" value="ECO:0007669"/>
    <property type="project" value="UniProtKB-SubCell"/>
</dbReference>
<evidence type="ECO:0000256" key="1">
    <source>
        <dbReference type="ARBA" id="ARBA00004651"/>
    </source>
</evidence>
<feature type="transmembrane region" description="Helical" evidence="7">
    <location>
        <begin position="125"/>
        <end position="144"/>
    </location>
</feature>
<evidence type="ECO:0000256" key="3">
    <source>
        <dbReference type="ARBA" id="ARBA00022475"/>
    </source>
</evidence>
<dbReference type="AlphaFoldDB" id="A0A1G2DEY5"/>
<gene>
    <name evidence="9" type="ORF">A3C93_05260</name>
</gene>
<dbReference type="STRING" id="1798664.A3C93_05260"/>
<comment type="subcellular location">
    <subcellularLocation>
        <location evidence="1">Cell membrane</location>
        <topology evidence="1">Multi-pass membrane protein</topology>
    </subcellularLocation>
</comment>
<reference evidence="9 10" key="1">
    <citation type="journal article" date="2016" name="Nat. Commun.">
        <title>Thousands of microbial genomes shed light on interconnected biogeochemical processes in an aquifer system.</title>
        <authorList>
            <person name="Anantharaman K."/>
            <person name="Brown C.T."/>
            <person name="Hug L.A."/>
            <person name="Sharon I."/>
            <person name="Castelle C.J."/>
            <person name="Probst A.J."/>
            <person name="Thomas B.C."/>
            <person name="Singh A."/>
            <person name="Wilkins M.J."/>
            <person name="Karaoz U."/>
            <person name="Brodie E.L."/>
            <person name="Williams K.H."/>
            <person name="Hubbard S.S."/>
            <person name="Banfield J.F."/>
        </authorList>
    </citation>
    <scope>NUCLEOTIDE SEQUENCE [LARGE SCALE GENOMIC DNA]</scope>
</reference>
<organism evidence="9 10">
    <name type="scientific">Candidatus Lloydbacteria bacterium RIFCSPHIGHO2_02_FULL_54_17</name>
    <dbReference type="NCBI Taxonomy" id="1798664"/>
    <lineage>
        <taxon>Bacteria</taxon>
        <taxon>Candidatus Lloydiibacteriota</taxon>
    </lineage>
</organism>
<evidence type="ECO:0000256" key="7">
    <source>
        <dbReference type="SAM" id="Phobius"/>
    </source>
</evidence>